<evidence type="ECO:0000256" key="4">
    <source>
        <dbReference type="ARBA" id="ARBA00022827"/>
    </source>
</evidence>
<evidence type="ECO:0000313" key="8">
    <source>
        <dbReference type="EMBL" id="QHU18457.1"/>
    </source>
</evidence>
<keyword evidence="5" id="KW-0560">Oxidoreductase</keyword>
<protein>
    <recommendedName>
        <fullName evidence="2">thiol oxidase</fullName>
        <ecNumber evidence="2">1.8.3.2</ecNumber>
    </recommendedName>
</protein>
<sequence length="141" mass="16450">MQSPSIWGPKLWAVLHAVGSRCGRSPARIRLDELRELQWMVANLETIVPCQECRNHIQEYRRHVPLPDQDIGHYNFWFWNFHEAVNQRLGKVGVPHDVFMNTKQKGVIEAWKEFAAIVRIPALALKTFERHLRLWAGFAGI</sequence>
<dbReference type="Gene3D" id="1.20.120.310">
    <property type="entry name" value="ERV/ALR sulfhydryl oxidase domain"/>
    <property type="match status" value="1"/>
</dbReference>
<reference evidence="8" key="1">
    <citation type="journal article" date="2020" name="Nature">
        <title>Giant virus diversity and host interactions through global metagenomics.</title>
        <authorList>
            <person name="Schulz F."/>
            <person name="Roux S."/>
            <person name="Paez-Espino D."/>
            <person name="Jungbluth S."/>
            <person name="Walsh D.A."/>
            <person name="Denef V.J."/>
            <person name="McMahon K.D."/>
            <person name="Konstantinidis K.T."/>
            <person name="Eloe-Fadrosh E.A."/>
            <person name="Kyrpides N.C."/>
            <person name="Woyke T."/>
        </authorList>
    </citation>
    <scope>NUCLEOTIDE SEQUENCE</scope>
    <source>
        <strain evidence="8">GVMAG-S-3300013006-138</strain>
    </source>
</reference>
<keyword evidence="6" id="KW-1015">Disulfide bond</keyword>
<evidence type="ECO:0000256" key="1">
    <source>
        <dbReference type="ARBA" id="ARBA00001974"/>
    </source>
</evidence>
<dbReference type="Pfam" id="PF04777">
    <property type="entry name" value="Evr1_Alr"/>
    <property type="match status" value="1"/>
</dbReference>
<evidence type="ECO:0000256" key="3">
    <source>
        <dbReference type="ARBA" id="ARBA00022630"/>
    </source>
</evidence>
<name>A0A6C0KNZ6_9ZZZZ</name>
<feature type="domain" description="ERV/ALR sulfhydryl oxidase" evidence="7">
    <location>
        <begin position="1"/>
        <end position="111"/>
    </location>
</feature>
<evidence type="ECO:0000256" key="6">
    <source>
        <dbReference type="ARBA" id="ARBA00023157"/>
    </source>
</evidence>
<accession>A0A6C0KNZ6</accession>
<dbReference type="InterPro" id="IPR017905">
    <property type="entry name" value="ERV/ALR_sulphydryl_oxidase"/>
</dbReference>
<keyword evidence="4" id="KW-0274">FAD</keyword>
<dbReference type="PROSITE" id="PS51324">
    <property type="entry name" value="ERV_ALR"/>
    <property type="match status" value="1"/>
</dbReference>
<evidence type="ECO:0000256" key="5">
    <source>
        <dbReference type="ARBA" id="ARBA00023002"/>
    </source>
</evidence>
<dbReference type="GO" id="GO:0016972">
    <property type="term" value="F:thiol oxidase activity"/>
    <property type="evidence" value="ECO:0007669"/>
    <property type="project" value="UniProtKB-EC"/>
</dbReference>
<keyword evidence="3" id="KW-0285">Flavoprotein</keyword>
<dbReference type="SUPFAM" id="SSF69000">
    <property type="entry name" value="FAD-dependent thiol oxidase"/>
    <property type="match status" value="1"/>
</dbReference>
<evidence type="ECO:0000259" key="7">
    <source>
        <dbReference type="PROSITE" id="PS51324"/>
    </source>
</evidence>
<comment type="cofactor">
    <cofactor evidence="1">
        <name>FAD</name>
        <dbReference type="ChEBI" id="CHEBI:57692"/>
    </cofactor>
</comment>
<dbReference type="InterPro" id="IPR036774">
    <property type="entry name" value="ERV/ALR_sulphydryl_oxid_sf"/>
</dbReference>
<dbReference type="EMBL" id="MN740932">
    <property type="protein sequence ID" value="QHU18457.1"/>
    <property type="molecule type" value="Genomic_DNA"/>
</dbReference>
<dbReference type="AlphaFoldDB" id="A0A6C0KNZ6"/>
<evidence type="ECO:0000256" key="2">
    <source>
        <dbReference type="ARBA" id="ARBA00012512"/>
    </source>
</evidence>
<proteinExistence type="predicted"/>
<dbReference type="EC" id="1.8.3.2" evidence="2"/>
<organism evidence="8">
    <name type="scientific">viral metagenome</name>
    <dbReference type="NCBI Taxonomy" id="1070528"/>
    <lineage>
        <taxon>unclassified sequences</taxon>
        <taxon>metagenomes</taxon>
        <taxon>organismal metagenomes</taxon>
    </lineage>
</organism>